<comment type="catalytic activity">
    <reaction evidence="6 7">
        <text>L-threonylcarbamoyladenylate + adenosine(37) in tRNA = N(6)-L-threonylcarbamoyladenosine(37) in tRNA + AMP + H(+)</text>
        <dbReference type="Rhea" id="RHEA:37059"/>
        <dbReference type="Rhea" id="RHEA-COMP:10162"/>
        <dbReference type="Rhea" id="RHEA-COMP:10163"/>
        <dbReference type="ChEBI" id="CHEBI:15378"/>
        <dbReference type="ChEBI" id="CHEBI:73682"/>
        <dbReference type="ChEBI" id="CHEBI:74411"/>
        <dbReference type="ChEBI" id="CHEBI:74418"/>
        <dbReference type="ChEBI" id="CHEBI:456215"/>
        <dbReference type="EC" id="2.3.1.234"/>
    </reaction>
</comment>
<dbReference type="HAMAP" id="MF_01445">
    <property type="entry name" value="TsaD"/>
    <property type="match status" value="1"/>
</dbReference>
<evidence type="ECO:0000256" key="6">
    <source>
        <dbReference type="ARBA" id="ARBA00048117"/>
    </source>
</evidence>
<dbReference type="CDD" id="cd24134">
    <property type="entry name" value="ASKHA_NBD_OSGEPL1_QRI7_euk"/>
    <property type="match status" value="1"/>
</dbReference>
<dbReference type="NCBIfam" id="TIGR00329">
    <property type="entry name" value="gcp_kae1"/>
    <property type="match status" value="1"/>
</dbReference>
<dbReference type="InterPro" id="IPR043129">
    <property type="entry name" value="ATPase_NBD"/>
</dbReference>
<dbReference type="GeneID" id="105267300"/>
<comment type="similarity">
    <text evidence="7">Belongs to the KAE1 / TsaD family.</text>
</comment>
<dbReference type="GO" id="GO:0002949">
    <property type="term" value="P:tRNA threonylcarbamoyladenosine modification"/>
    <property type="evidence" value="ECO:0007669"/>
    <property type="project" value="UniProtKB-UniRule"/>
</dbReference>
<sequence>MSWGLSMANRTRLFSRNCLFDCCLRGRMGFSDGVKILGIETSCDDTGIAIVDGNGKILGEALNSQQSTHLQEKNYIYRYGGIIPPVARELHRKNITDVCEKALRDANLRVRDVDAVAVTVKPGLPLSLMIGRNFGQYLSKIGNKPLIPIHHMEAHALTARMSGEVEFPFLTLLISGGHCLLALVKDVADFYLLGTSIDDAPGEALDKLNFQTARKLKLRNIPEYADKNGGAAIELAASRATNPFQFEFPALMSHYKDCNFSFAGLKNSVERVIGRLEEEHEIVGDKVVPDIENLCAGFQLCIAKHICHRTKRAIMFLDRTKLIPENKKTLVISGGVACNNFIAKSLQLVCDEMGYRFVRPPPKFCMDNGIMIAWNGLERWNADVGVLRDPLEIEKVEFESRAPLGINWIDRVREEDITCRTVRSKELYP</sequence>
<evidence type="ECO:0000313" key="9">
    <source>
        <dbReference type="Proteomes" id="UP000694866"/>
    </source>
</evidence>
<dbReference type="KEGG" id="fas:105267300"/>
<comment type="function">
    <text evidence="7">Required for the formation of a threonylcarbamoyl group on adenosine at position 37 (t(6)A37) in mitochondrial tRNAs that read codons beginning with adenine. Probably involved in the transfer of the threonylcarbamoyl moiety of threonylcarbamoyl-AMP (TC-AMP) to the N6 group of A37. Involved in mitochondrial genome maintenance.</text>
</comment>
<organism evidence="9 10">
    <name type="scientific">Fopius arisanus</name>
    <dbReference type="NCBI Taxonomy" id="64838"/>
    <lineage>
        <taxon>Eukaryota</taxon>
        <taxon>Metazoa</taxon>
        <taxon>Ecdysozoa</taxon>
        <taxon>Arthropoda</taxon>
        <taxon>Hexapoda</taxon>
        <taxon>Insecta</taxon>
        <taxon>Pterygota</taxon>
        <taxon>Neoptera</taxon>
        <taxon>Endopterygota</taxon>
        <taxon>Hymenoptera</taxon>
        <taxon>Apocrita</taxon>
        <taxon>Ichneumonoidea</taxon>
        <taxon>Braconidae</taxon>
        <taxon>Opiinae</taxon>
        <taxon>Fopius</taxon>
    </lineage>
</organism>
<dbReference type="PANTHER" id="PTHR11735">
    <property type="entry name" value="TRNA N6-ADENOSINE THREONYLCARBAMOYLTRANSFERASE"/>
    <property type="match status" value="1"/>
</dbReference>
<dbReference type="PRINTS" id="PR00789">
    <property type="entry name" value="OSIALOPTASE"/>
</dbReference>
<evidence type="ECO:0000256" key="2">
    <source>
        <dbReference type="ARBA" id="ARBA00022679"/>
    </source>
</evidence>
<dbReference type="RefSeq" id="XP_011304374.1">
    <property type="nucleotide sequence ID" value="XM_011306072.1"/>
</dbReference>
<comment type="subcellular location">
    <subcellularLocation>
        <location evidence="7">Mitochondrion</location>
    </subcellularLocation>
</comment>
<feature type="domain" description="Gcp-like" evidence="8">
    <location>
        <begin position="70"/>
        <end position="374"/>
    </location>
</feature>
<evidence type="ECO:0000256" key="7">
    <source>
        <dbReference type="HAMAP-Rule" id="MF_03179"/>
    </source>
</evidence>
<dbReference type="PANTHER" id="PTHR11735:SF6">
    <property type="entry name" value="TRNA N6-ADENOSINE THREONYLCARBAMOYLTRANSFERASE, MITOCHONDRIAL"/>
    <property type="match status" value="1"/>
</dbReference>
<dbReference type="EC" id="2.3.1.234" evidence="1"/>
<protein>
    <recommendedName>
        <fullName evidence="1">N(6)-L-threonylcarbamoyladenine synthase</fullName>
        <ecNumber evidence="1">2.3.1.234</ecNumber>
    </recommendedName>
</protein>
<dbReference type="InterPro" id="IPR022450">
    <property type="entry name" value="TsaD"/>
</dbReference>
<evidence type="ECO:0000313" key="10">
    <source>
        <dbReference type="RefSeq" id="XP_011304374.1"/>
    </source>
</evidence>
<dbReference type="OrthoDB" id="10259622at2759"/>
<proteinExistence type="inferred from homology"/>
<evidence type="ECO:0000256" key="5">
    <source>
        <dbReference type="ARBA" id="ARBA00023315"/>
    </source>
</evidence>
<comment type="subunit">
    <text evidence="7">Homodimer.</text>
</comment>
<comment type="cofactor">
    <cofactor evidence="7">
        <name>a divalent metal cation</name>
        <dbReference type="ChEBI" id="CHEBI:60240"/>
    </cofactor>
    <text evidence="7">Binds 1 divalent metal cation per subunit.</text>
</comment>
<dbReference type="Pfam" id="PF00814">
    <property type="entry name" value="TsaD"/>
    <property type="match status" value="1"/>
</dbReference>
<keyword evidence="2 7" id="KW-0808">Transferase</keyword>
<reference evidence="10" key="1">
    <citation type="submission" date="2025-08" db="UniProtKB">
        <authorList>
            <consortium name="RefSeq"/>
        </authorList>
    </citation>
    <scope>IDENTIFICATION</scope>
    <source>
        <strain evidence="10">USDA-PBARC FA_bdor</strain>
        <tissue evidence="10">Whole organism</tissue>
    </source>
</reference>
<keyword evidence="7" id="KW-0496">Mitochondrion</keyword>
<evidence type="ECO:0000256" key="3">
    <source>
        <dbReference type="ARBA" id="ARBA00022694"/>
    </source>
</evidence>
<evidence type="ECO:0000259" key="8">
    <source>
        <dbReference type="Pfam" id="PF00814"/>
    </source>
</evidence>
<dbReference type="SUPFAM" id="SSF53067">
    <property type="entry name" value="Actin-like ATPase domain"/>
    <property type="match status" value="1"/>
</dbReference>
<dbReference type="GO" id="GO:0061711">
    <property type="term" value="F:tRNA N(6)-L-threonylcarbamoyladenine synthase activity"/>
    <property type="evidence" value="ECO:0007669"/>
    <property type="project" value="UniProtKB-EC"/>
</dbReference>
<dbReference type="Gene3D" id="3.30.420.40">
    <property type="match status" value="2"/>
</dbReference>
<name>A0A9R1T7X9_9HYME</name>
<dbReference type="Proteomes" id="UP000694866">
    <property type="component" value="Unplaced"/>
</dbReference>
<keyword evidence="4 7" id="KW-0479">Metal-binding</keyword>
<dbReference type="InterPro" id="IPR017861">
    <property type="entry name" value="KAE1/TsaD"/>
</dbReference>
<keyword evidence="5 7" id="KW-0012">Acyltransferase</keyword>
<gene>
    <name evidence="10" type="primary">Tcs4</name>
</gene>
<dbReference type="InterPro" id="IPR000905">
    <property type="entry name" value="Gcp-like_dom"/>
</dbReference>
<dbReference type="AlphaFoldDB" id="A0A9R1T7X9"/>
<dbReference type="CTD" id="32982"/>
<evidence type="ECO:0000256" key="4">
    <source>
        <dbReference type="ARBA" id="ARBA00022723"/>
    </source>
</evidence>
<evidence type="ECO:0000256" key="1">
    <source>
        <dbReference type="ARBA" id="ARBA00012156"/>
    </source>
</evidence>
<dbReference type="GO" id="GO:0046872">
    <property type="term" value="F:metal ion binding"/>
    <property type="evidence" value="ECO:0007669"/>
    <property type="project" value="UniProtKB-KW"/>
</dbReference>
<accession>A0A9R1T7X9</accession>
<dbReference type="GO" id="GO:0005739">
    <property type="term" value="C:mitochondrion"/>
    <property type="evidence" value="ECO:0007669"/>
    <property type="project" value="UniProtKB-SubCell"/>
</dbReference>
<keyword evidence="3 7" id="KW-0819">tRNA processing</keyword>
<keyword evidence="9" id="KW-1185">Reference proteome</keyword>